<protein>
    <submittedName>
        <fullName evidence="3">Uncharacterized protein</fullName>
    </submittedName>
</protein>
<sequence length="152" mass="15871">MEPDQHTATPVETDDSKPVDTKALFEDKPFSLASPQLAAPSPAKTQAQTVDSRSAGTKSLFGNKPFSFAPPPQPATATSLLSTQPKESPFGAKPATDESQLKSLFGGTGSSNANKTPLSFSSFASGTSFLDKKTADTPNDVFGARTSSVCHF</sequence>
<name>A0A914QSF8_9BILA</name>
<feature type="compositionally biased region" description="Polar residues" evidence="1">
    <location>
        <begin position="44"/>
        <end position="57"/>
    </location>
</feature>
<accession>A0A914QSF8</accession>
<evidence type="ECO:0000313" key="3">
    <source>
        <dbReference type="WBParaSite" id="PDA_v2.g6854.t1"/>
    </source>
</evidence>
<feature type="compositionally biased region" description="Low complexity" evidence="1">
    <location>
        <begin position="30"/>
        <end position="43"/>
    </location>
</feature>
<feature type="compositionally biased region" description="Polar residues" evidence="1">
    <location>
        <begin position="75"/>
        <end position="86"/>
    </location>
</feature>
<evidence type="ECO:0000256" key="1">
    <source>
        <dbReference type="SAM" id="MobiDB-lite"/>
    </source>
</evidence>
<reference evidence="3" key="1">
    <citation type="submission" date="2022-11" db="UniProtKB">
        <authorList>
            <consortium name="WormBaseParasite"/>
        </authorList>
    </citation>
    <scope>IDENTIFICATION</scope>
</reference>
<proteinExistence type="predicted"/>
<dbReference type="WBParaSite" id="PDA_v2.g6854.t1">
    <property type="protein sequence ID" value="PDA_v2.g6854.t1"/>
    <property type="gene ID" value="PDA_v2.g6854"/>
</dbReference>
<feature type="compositionally biased region" description="Basic and acidic residues" evidence="1">
    <location>
        <begin position="14"/>
        <end position="29"/>
    </location>
</feature>
<keyword evidence="2" id="KW-1185">Reference proteome</keyword>
<dbReference type="AlphaFoldDB" id="A0A914QSF8"/>
<feature type="region of interest" description="Disordered" evidence="1">
    <location>
        <begin position="1"/>
        <end position="117"/>
    </location>
</feature>
<feature type="compositionally biased region" description="Polar residues" evidence="1">
    <location>
        <begin position="1"/>
        <end position="10"/>
    </location>
</feature>
<evidence type="ECO:0000313" key="2">
    <source>
        <dbReference type="Proteomes" id="UP000887578"/>
    </source>
</evidence>
<dbReference type="Proteomes" id="UP000887578">
    <property type="component" value="Unplaced"/>
</dbReference>
<organism evidence="2 3">
    <name type="scientific">Panagrolaimus davidi</name>
    <dbReference type="NCBI Taxonomy" id="227884"/>
    <lineage>
        <taxon>Eukaryota</taxon>
        <taxon>Metazoa</taxon>
        <taxon>Ecdysozoa</taxon>
        <taxon>Nematoda</taxon>
        <taxon>Chromadorea</taxon>
        <taxon>Rhabditida</taxon>
        <taxon>Tylenchina</taxon>
        <taxon>Panagrolaimomorpha</taxon>
        <taxon>Panagrolaimoidea</taxon>
        <taxon>Panagrolaimidae</taxon>
        <taxon>Panagrolaimus</taxon>
    </lineage>
</organism>